<name>A0A1E8PNB0_9BURK</name>
<dbReference type="AlphaFoldDB" id="A0A1E8PNB0"/>
<dbReference type="InterPro" id="IPR036046">
    <property type="entry name" value="Acylphosphatase-like_dom_sf"/>
</dbReference>
<protein>
    <submittedName>
        <fullName evidence="2">Blue light sensor protein</fullName>
    </submittedName>
</protein>
<dbReference type="Proteomes" id="UP000092634">
    <property type="component" value="Unassembled WGS sequence"/>
</dbReference>
<dbReference type="Gene3D" id="3.30.70.100">
    <property type="match status" value="1"/>
</dbReference>
<accession>A0A1E8PNB0</accession>
<dbReference type="GO" id="GO:0071949">
    <property type="term" value="F:FAD binding"/>
    <property type="evidence" value="ECO:0007669"/>
    <property type="project" value="InterPro"/>
</dbReference>
<sequence length="137" mass="15540">MSINQLIYISQATRKMSPEDLSSIQEKAKTNNGPIDVTGSLFYNGGWFLQVLEGPIAALDKLYKKIELDPRHKNSRVLYNEPASFRTFPRWNMNMTNLNDRQADKYDELVEVLDAAQTNRKIGSTSPAVALLKMFKG</sequence>
<dbReference type="SMART" id="SM01034">
    <property type="entry name" value="BLUF"/>
    <property type="match status" value="1"/>
</dbReference>
<dbReference type="PROSITE" id="PS50925">
    <property type="entry name" value="BLUF"/>
    <property type="match status" value="1"/>
</dbReference>
<evidence type="ECO:0000313" key="2">
    <source>
        <dbReference type="EMBL" id="OFJ47793.1"/>
    </source>
</evidence>
<dbReference type="EMBL" id="MAQB02000001">
    <property type="protein sequence ID" value="OFJ47793.1"/>
    <property type="molecule type" value="Genomic_DNA"/>
</dbReference>
<dbReference type="SUPFAM" id="SSF54975">
    <property type="entry name" value="Acylphosphatase/BLUF domain-like"/>
    <property type="match status" value="1"/>
</dbReference>
<evidence type="ECO:0000313" key="3">
    <source>
        <dbReference type="Proteomes" id="UP000092634"/>
    </source>
</evidence>
<dbReference type="GO" id="GO:0009882">
    <property type="term" value="F:blue light photoreceptor activity"/>
    <property type="evidence" value="ECO:0007669"/>
    <property type="project" value="InterPro"/>
</dbReference>
<organism evidence="2 3">
    <name type="scientific">Janthinobacterium lividum</name>
    <dbReference type="NCBI Taxonomy" id="29581"/>
    <lineage>
        <taxon>Bacteria</taxon>
        <taxon>Pseudomonadati</taxon>
        <taxon>Pseudomonadota</taxon>
        <taxon>Betaproteobacteria</taxon>
        <taxon>Burkholderiales</taxon>
        <taxon>Oxalobacteraceae</taxon>
        <taxon>Janthinobacterium</taxon>
    </lineage>
</organism>
<reference evidence="2 3" key="1">
    <citation type="submission" date="2016-10" db="EMBL/GenBank/DDBJ databases">
        <title>Updated version of Genome Assembly of Janthinobacterium lividum ERGS5:01.</title>
        <authorList>
            <person name="Kumar R."/>
            <person name="Acharya V."/>
            <person name="Singh D."/>
        </authorList>
    </citation>
    <scope>NUCLEOTIDE SEQUENCE [LARGE SCALE GENOMIC DNA]</scope>
    <source>
        <strain evidence="2 3">ERGS5:01</strain>
    </source>
</reference>
<dbReference type="InterPro" id="IPR007024">
    <property type="entry name" value="BLUF_domain"/>
</dbReference>
<proteinExistence type="predicted"/>
<dbReference type="Pfam" id="PF04940">
    <property type="entry name" value="BLUF"/>
    <property type="match status" value="1"/>
</dbReference>
<feature type="domain" description="BLUF" evidence="1">
    <location>
        <begin position="3"/>
        <end position="94"/>
    </location>
</feature>
<comment type="caution">
    <text evidence="2">The sequence shown here is derived from an EMBL/GenBank/DDBJ whole genome shotgun (WGS) entry which is preliminary data.</text>
</comment>
<gene>
    <name evidence="2" type="ORF">BA896_001005</name>
</gene>
<evidence type="ECO:0000259" key="1">
    <source>
        <dbReference type="PROSITE" id="PS50925"/>
    </source>
</evidence>